<protein>
    <submittedName>
        <fullName evidence="2">Uncharacterized protein</fullName>
    </submittedName>
</protein>
<accession>A0A0E9X757</accession>
<proteinExistence type="predicted"/>
<reference evidence="2" key="2">
    <citation type="journal article" date="2015" name="Fish Shellfish Immunol.">
        <title>Early steps in the European eel (Anguilla anguilla)-Vibrio vulnificus interaction in the gills: Role of the RtxA13 toxin.</title>
        <authorList>
            <person name="Callol A."/>
            <person name="Pajuelo D."/>
            <person name="Ebbesson L."/>
            <person name="Teles M."/>
            <person name="MacKenzie S."/>
            <person name="Amaro C."/>
        </authorList>
    </citation>
    <scope>NUCLEOTIDE SEQUENCE</scope>
</reference>
<dbReference type="AlphaFoldDB" id="A0A0E9X757"/>
<evidence type="ECO:0000256" key="1">
    <source>
        <dbReference type="SAM" id="MobiDB-lite"/>
    </source>
</evidence>
<reference evidence="2" key="1">
    <citation type="submission" date="2014-11" db="EMBL/GenBank/DDBJ databases">
        <authorList>
            <person name="Amaro Gonzalez C."/>
        </authorList>
    </citation>
    <scope>NUCLEOTIDE SEQUENCE</scope>
</reference>
<name>A0A0E9X757_ANGAN</name>
<organism evidence="2">
    <name type="scientific">Anguilla anguilla</name>
    <name type="common">European freshwater eel</name>
    <name type="synonym">Muraena anguilla</name>
    <dbReference type="NCBI Taxonomy" id="7936"/>
    <lineage>
        <taxon>Eukaryota</taxon>
        <taxon>Metazoa</taxon>
        <taxon>Chordata</taxon>
        <taxon>Craniata</taxon>
        <taxon>Vertebrata</taxon>
        <taxon>Euteleostomi</taxon>
        <taxon>Actinopterygii</taxon>
        <taxon>Neopterygii</taxon>
        <taxon>Teleostei</taxon>
        <taxon>Anguilliformes</taxon>
        <taxon>Anguillidae</taxon>
        <taxon>Anguilla</taxon>
    </lineage>
</organism>
<sequence length="81" mass="9844">MLQTKAQNSKAALSKCPGTNPRFHLYLLNRRRKNQRKRSRKAPYCFQRKRRKMMMKRMKMRAVHGEDERTVKLILFCEKDC</sequence>
<dbReference type="EMBL" id="GBXM01010143">
    <property type="protein sequence ID" value="JAH98434.1"/>
    <property type="molecule type" value="Transcribed_RNA"/>
</dbReference>
<feature type="compositionally biased region" description="Polar residues" evidence="1">
    <location>
        <begin position="1"/>
        <end position="11"/>
    </location>
</feature>
<feature type="region of interest" description="Disordered" evidence="1">
    <location>
        <begin position="1"/>
        <end position="21"/>
    </location>
</feature>
<evidence type="ECO:0000313" key="2">
    <source>
        <dbReference type="EMBL" id="JAH98434.1"/>
    </source>
</evidence>